<keyword evidence="1" id="KW-0175">Coiled coil</keyword>
<name>A0ABR9XS34_9CHLB</name>
<feature type="coiled-coil region" evidence="1">
    <location>
        <begin position="125"/>
        <end position="155"/>
    </location>
</feature>
<dbReference type="InterPro" id="IPR041578">
    <property type="entry name" value="PIN_8"/>
</dbReference>
<reference evidence="3 4" key="1">
    <citation type="journal article" date="2020" name="Microorganisms">
        <title>Simultaneous Genome Sequencing of Prosthecochloris ethylica and Desulfuromonas acetoxidans within a Syntrophic Mixture Reveals Unique Pili and Protein Interactions.</title>
        <authorList>
            <person name="Kyndt J.A."/>
            <person name="Van Beeumen J.J."/>
            <person name="Meyer T.E."/>
        </authorList>
    </citation>
    <scope>NUCLEOTIDE SEQUENCE [LARGE SCALE GENOMIC DNA]</scope>
    <source>
        <strain evidence="3 4">N3</strain>
    </source>
</reference>
<comment type="caution">
    <text evidence="3">The sequence shown here is derived from an EMBL/GenBank/DDBJ whole genome shotgun (WGS) entry which is preliminary data.</text>
</comment>
<sequence>MADGSKKQLDQVFLIEEILPEATGFFEEEPQGLELAIGDADIVLDTNVLLIPFGAGAASLIQIAKVYSEIKGRNRLYIPAQVAREFIKNRPNKLAQLYQGISDKISKLAIPDSLSYPILESVDHFQELNEKISKIEELKVELKAAAKKVRSTIKNWGWNDPVSQAYRPIFSKEIVISPEIDREKTLEEMLRRYEQAIPPGYKDASKPDSGIGDFLIWKTILHLGKENKRCVVFVSGDEKADWFHGAEGSGFLPRYELQAEYRRVSEGKDFYIIPLSQLLELQKAEENSVNEIRTEEKRIRDATSVLAECPECENSGEYELAETIGSSSLPLCTTCGEKFHLHRTKNGVNVHRFKRPPTPTRERKPEVVECPYCRAENMKELGVSPSSTGWCVCDECEKRFPIHRRTDGSVFVNTTEDG</sequence>
<evidence type="ECO:0000259" key="2">
    <source>
        <dbReference type="Pfam" id="PF18476"/>
    </source>
</evidence>
<protein>
    <submittedName>
        <fullName evidence="3">DUF4935 domain-containing protein</fullName>
    </submittedName>
</protein>
<evidence type="ECO:0000256" key="1">
    <source>
        <dbReference type="SAM" id="Coils"/>
    </source>
</evidence>
<organism evidence="3 4">
    <name type="scientific">Prosthecochloris ethylica</name>
    <dbReference type="NCBI Taxonomy" id="2743976"/>
    <lineage>
        <taxon>Bacteria</taxon>
        <taxon>Pseudomonadati</taxon>
        <taxon>Chlorobiota</taxon>
        <taxon>Chlorobiia</taxon>
        <taxon>Chlorobiales</taxon>
        <taxon>Chlorobiaceae</taxon>
        <taxon>Prosthecochloris</taxon>
    </lineage>
</organism>
<feature type="domain" description="PIN like" evidence="2">
    <location>
        <begin position="42"/>
        <end position="257"/>
    </location>
</feature>
<evidence type="ECO:0000313" key="3">
    <source>
        <dbReference type="EMBL" id="MBF0636828.1"/>
    </source>
</evidence>
<dbReference type="RefSeq" id="WP_175186622.1">
    <property type="nucleotide sequence ID" value="NZ_JABVZQ010000001.1"/>
</dbReference>
<gene>
    <name evidence="3" type="ORF">INT08_06520</name>
</gene>
<dbReference type="Proteomes" id="UP000619838">
    <property type="component" value="Unassembled WGS sequence"/>
</dbReference>
<evidence type="ECO:0000313" key="4">
    <source>
        <dbReference type="Proteomes" id="UP000619838"/>
    </source>
</evidence>
<proteinExistence type="predicted"/>
<dbReference type="EMBL" id="JADGII010000009">
    <property type="protein sequence ID" value="MBF0636828.1"/>
    <property type="molecule type" value="Genomic_DNA"/>
</dbReference>
<dbReference type="Pfam" id="PF18476">
    <property type="entry name" value="PIN_8"/>
    <property type="match status" value="1"/>
</dbReference>
<keyword evidence="4" id="KW-1185">Reference proteome</keyword>
<accession>A0ABR9XS34</accession>